<reference evidence="1 3" key="1">
    <citation type="journal article" date="2008" name="Science">
        <title>The Physcomitrella genome reveals evolutionary insights into the conquest of land by plants.</title>
        <authorList>
            <person name="Rensing S."/>
            <person name="Lang D."/>
            <person name="Zimmer A."/>
            <person name="Terry A."/>
            <person name="Salamov A."/>
            <person name="Shapiro H."/>
            <person name="Nishiyama T."/>
            <person name="Perroud P.-F."/>
            <person name="Lindquist E."/>
            <person name="Kamisugi Y."/>
            <person name="Tanahashi T."/>
            <person name="Sakakibara K."/>
            <person name="Fujita T."/>
            <person name="Oishi K."/>
            <person name="Shin-I T."/>
            <person name="Kuroki Y."/>
            <person name="Toyoda A."/>
            <person name="Suzuki Y."/>
            <person name="Hashimoto A."/>
            <person name="Yamaguchi K."/>
            <person name="Sugano A."/>
            <person name="Kohara Y."/>
            <person name="Fujiyama A."/>
            <person name="Anterola A."/>
            <person name="Aoki S."/>
            <person name="Ashton N."/>
            <person name="Barbazuk W.B."/>
            <person name="Barker E."/>
            <person name="Bennetzen J."/>
            <person name="Bezanilla M."/>
            <person name="Blankenship R."/>
            <person name="Cho S.H."/>
            <person name="Dutcher S."/>
            <person name="Estelle M."/>
            <person name="Fawcett J.A."/>
            <person name="Gundlach H."/>
            <person name="Hanada K."/>
            <person name="Heyl A."/>
            <person name="Hicks K.A."/>
            <person name="Hugh J."/>
            <person name="Lohr M."/>
            <person name="Mayer K."/>
            <person name="Melkozernov A."/>
            <person name="Murata T."/>
            <person name="Nelson D."/>
            <person name="Pils B."/>
            <person name="Prigge M."/>
            <person name="Reiss B."/>
            <person name="Renner T."/>
            <person name="Rombauts S."/>
            <person name="Rushton P."/>
            <person name="Sanderfoot A."/>
            <person name="Schween G."/>
            <person name="Shiu S.-H."/>
            <person name="Stueber K."/>
            <person name="Theodoulou F.L."/>
            <person name="Tu H."/>
            <person name="Van de Peer Y."/>
            <person name="Verrier P.J."/>
            <person name="Waters E."/>
            <person name="Wood A."/>
            <person name="Yang L."/>
            <person name="Cove D."/>
            <person name="Cuming A."/>
            <person name="Hasebe M."/>
            <person name="Lucas S."/>
            <person name="Mishler D.B."/>
            <person name="Reski R."/>
            <person name="Grigoriev I."/>
            <person name="Quatrano R.S."/>
            <person name="Boore J.L."/>
        </authorList>
    </citation>
    <scope>NUCLEOTIDE SEQUENCE [LARGE SCALE GENOMIC DNA]</scope>
    <source>
        <strain evidence="2 3">cv. Gransden 2004</strain>
    </source>
</reference>
<dbReference type="AlphaFoldDB" id="A0A2K1J8F4"/>
<evidence type="ECO:0000313" key="3">
    <source>
        <dbReference type="Proteomes" id="UP000006727"/>
    </source>
</evidence>
<protein>
    <submittedName>
        <fullName evidence="1 2">Uncharacterized protein</fullName>
    </submittedName>
</protein>
<gene>
    <name evidence="2" type="primary">LOC112293344</name>
    <name evidence="1" type="ORF">PHYPA_020917</name>
</gene>
<accession>A0A2K1J8F4</accession>
<dbReference type="Gramene" id="Pp3c16_13230V3.1">
    <property type="protein sequence ID" value="Pp3c16_13230V3.1"/>
    <property type="gene ID" value="Pp3c16_13230"/>
</dbReference>
<evidence type="ECO:0000313" key="1">
    <source>
        <dbReference type="EMBL" id="PNR37808.1"/>
    </source>
</evidence>
<dbReference type="EMBL" id="ABEU02000016">
    <property type="protein sequence ID" value="PNR37808.1"/>
    <property type="molecule type" value="Genomic_DNA"/>
</dbReference>
<dbReference type="Proteomes" id="UP000006727">
    <property type="component" value="Chromosome 16"/>
</dbReference>
<name>A0A2K1J8F4_PHYPA</name>
<reference evidence="1 3" key="2">
    <citation type="journal article" date="2018" name="Plant J.">
        <title>The Physcomitrella patens chromosome-scale assembly reveals moss genome structure and evolution.</title>
        <authorList>
            <person name="Lang D."/>
            <person name="Ullrich K.K."/>
            <person name="Murat F."/>
            <person name="Fuchs J."/>
            <person name="Jenkins J."/>
            <person name="Haas F.B."/>
            <person name="Piednoel M."/>
            <person name="Gundlach H."/>
            <person name="Van Bel M."/>
            <person name="Meyberg R."/>
            <person name="Vives C."/>
            <person name="Morata J."/>
            <person name="Symeonidi A."/>
            <person name="Hiss M."/>
            <person name="Muchero W."/>
            <person name="Kamisugi Y."/>
            <person name="Saleh O."/>
            <person name="Blanc G."/>
            <person name="Decker E.L."/>
            <person name="van Gessel N."/>
            <person name="Grimwood J."/>
            <person name="Hayes R.D."/>
            <person name="Graham S.W."/>
            <person name="Gunter L.E."/>
            <person name="McDaniel S.F."/>
            <person name="Hoernstein S.N.W."/>
            <person name="Larsson A."/>
            <person name="Li F.W."/>
            <person name="Perroud P.F."/>
            <person name="Phillips J."/>
            <person name="Ranjan P."/>
            <person name="Rokshar D.S."/>
            <person name="Rothfels C.J."/>
            <person name="Schneider L."/>
            <person name="Shu S."/>
            <person name="Stevenson D.W."/>
            <person name="Thummler F."/>
            <person name="Tillich M."/>
            <person name="Villarreal Aguilar J.C."/>
            <person name="Widiez T."/>
            <person name="Wong G.K."/>
            <person name="Wymore A."/>
            <person name="Zhang Y."/>
            <person name="Zimmer A.D."/>
            <person name="Quatrano R.S."/>
            <person name="Mayer K.F.X."/>
            <person name="Goodstein D."/>
            <person name="Casacuberta J.M."/>
            <person name="Vandepoele K."/>
            <person name="Reski R."/>
            <person name="Cuming A.C."/>
            <person name="Tuskan G.A."/>
            <person name="Maumus F."/>
            <person name="Salse J."/>
            <person name="Schmutz J."/>
            <person name="Rensing S.A."/>
        </authorList>
    </citation>
    <scope>NUCLEOTIDE SEQUENCE [LARGE SCALE GENOMIC DNA]</scope>
    <source>
        <strain evidence="2 3">cv. Gransden 2004</strain>
    </source>
</reference>
<evidence type="ECO:0000313" key="2">
    <source>
        <dbReference type="EnsemblPlants" id="Pp3c16_13230V3.1"/>
    </source>
</evidence>
<reference evidence="2" key="3">
    <citation type="submission" date="2020-12" db="UniProtKB">
        <authorList>
            <consortium name="EnsemblPlants"/>
        </authorList>
    </citation>
    <scope>IDENTIFICATION</scope>
</reference>
<keyword evidence="3" id="KW-1185">Reference proteome</keyword>
<proteinExistence type="predicted"/>
<sequence>MNLAHPRLIRKTPYSDPFLSQPHALIDPSLAPRKAAGCISLSLVVTEVVKLNCLVEEFNFEKFPTVVDTKKGSCPRE</sequence>
<dbReference type="PaxDb" id="3218-PP1S15_193V6.1"/>
<dbReference type="EnsemblPlants" id="Pp3c16_13230V3.1">
    <property type="protein sequence ID" value="Pp3c16_13230V3.1"/>
    <property type="gene ID" value="Pp3c16_13230"/>
</dbReference>
<organism evidence="1">
    <name type="scientific">Physcomitrium patens</name>
    <name type="common">Spreading-leaved earth moss</name>
    <name type="synonym">Physcomitrella patens</name>
    <dbReference type="NCBI Taxonomy" id="3218"/>
    <lineage>
        <taxon>Eukaryota</taxon>
        <taxon>Viridiplantae</taxon>
        <taxon>Streptophyta</taxon>
        <taxon>Embryophyta</taxon>
        <taxon>Bryophyta</taxon>
        <taxon>Bryophytina</taxon>
        <taxon>Bryopsida</taxon>
        <taxon>Funariidae</taxon>
        <taxon>Funariales</taxon>
        <taxon>Funariaceae</taxon>
        <taxon>Physcomitrium</taxon>
    </lineage>
</organism>